<dbReference type="NCBIfam" id="TIGR00676">
    <property type="entry name" value="fadh2"/>
    <property type="match status" value="1"/>
</dbReference>
<comment type="pathway">
    <text evidence="10">Amino-acid biosynthesis; L-methionine biosynthesis via de novo pathway.</text>
</comment>
<keyword evidence="4" id="KW-0028">Amino-acid biosynthesis</keyword>
<dbReference type="GO" id="GO:0035999">
    <property type="term" value="P:tetrahydrofolate interconversion"/>
    <property type="evidence" value="ECO:0007669"/>
    <property type="project" value="UniProtKB-UniPathway"/>
</dbReference>
<dbReference type="GO" id="GO:0106312">
    <property type="term" value="F:methylenetetrahydrofolate reductase (NADH) activity"/>
    <property type="evidence" value="ECO:0007669"/>
    <property type="project" value="UniProtKB-EC"/>
</dbReference>
<evidence type="ECO:0000256" key="10">
    <source>
        <dbReference type="ARBA" id="ARBA00034478"/>
    </source>
</evidence>
<comment type="similarity">
    <text evidence="3 12">Belongs to the methylenetetrahydrofolate reductase family.</text>
</comment>
<keyword evidence="14" id="KW-1185">Reference proteome</keyword>
<dbReference type="Proteomes" id="UP000190285">
    <property type="component" value="Unassembled WGS sequence"/>
</dbReference>
<evidence type="ECO:0000256" key="11">
    <source>
        <dbReference type="ARBA" id="ARBA00048628"/>
    </source>
</evidence>
<comment type="pathway">
    <text evidence="2 12">One-carbon metabolism; tetrahydrofolate interconversion.</text>
</comment>
<evidence type="ECO:0000256" key="1">
    <source>
        <dbReference type="ARBA" id="ARBA00001974"/>
    </source>
</evidence>
<reference evidence="13 14" key="1">
    <citation type="submission" date="2017-02" db="EMBL/GenBank/DDBJ databases">
        <authorList>
            <person name="Peterson S.W."/>
        </authorList>
    </citation>
    <scope>NUCLEOTIDE SEQUENCE [LARGE SCALE GENOMIC DNA]</scope>
    <source>
        <strain evidence="13 14">M1</strain>
    </source>
</reference>
<keyword evidence="5 12" id="KW-0285">Flavoprotein</keyword>
<dbReference type="GO" id="GO:0009086">
    <property type="term" value="P:methionine biosynthetic process"/>
    <property type="evidence" value="ECO:0007669"/>
    <property type="project" value="UniProtKB-KW"/>
</dbReference>
<evidence type="ECO:0000256" key="7">
    <source>
        <dbReference type="ARBA" id="ARBA00023002"/>
    </source>
</evidence>
<dbReference type="EC" id="1.5.1.54" evidence="12"/>
<dbReference type="PANTHER" id="PTHR45754:SF3">
    <property type="entry name" value="METHYLENETETRAHYDROFOLATE REDUCTASE (NADPH)"/>
    <property type="match status" value="1"/>
</dbReference>
<keyword evidence="9" id="KW-0486">Methionine biosynthesis</keyword>
<dbReference type="CDD" id="cd00537">
    <property type="entry name" value="MTHFR"/>
    <property type="match status" value="1"/>
</dbReference>
<dbReference type="AlphaFoldDB" id="A0A1T5INW3"/>
<dbReference type="SUPFAM" id="SSF51730">
    <property type="entry name" value="FAD-linked oxidoreductase"/>
    <property type="match status" value="1"/>
</dbReference>
<evidence type="ECO:0000313" key="14">
    <source>
        <dbReference type="Proteomes" id="UP000190285"/>
    </source>
</evidence>
<sequence>MLIKDKFKNKKPLISFEIFPPKKDYPVDTIYSTIDALKDLRPDFISVTYGAGGSTKDTTVEIASHIRNKHRLSSLAHLTCLTSTKDEIQNTLNSLKKKGVRNILALRGDYPQEEGWDYKGPNHYKYARDLISQIKKNGDFSIGAACYPEKHLECQSLEKDLLNLKEKVDAGTDFLITQLFFDNEIFYDFKEKTAKLGIDIPILAGILPVLSKKQIEKITSLTGCSLPKKFLRILDRYEYEPQALKEAGIAYAIEQIIDLLSWGVDGVHIYTMNRPKTTRRILDNIKTIRGVLTDEEAS</sequence>
<evidence type="ECO:0000256" key="3">
    <source>
        <dbReference type="ARBA" id="ARBA00006743"/>
    </source>
</evidence>
<dbReference type="GO" id="GO:0071949">
    <property type="term" value="F:FAD binding"/>
    <property type="evidence" value="ECO:0007669"/>
    <property type="project" value="TreeGrafter"/>
</dbReference>
<evidence type="ECO:0000256" key="9">
    <source>
        <dbReference type="ARBA" id="ARBA00023167"/>
    </source>
</evidence>
<dbReference type="UniPathway" id="UPA00193"/>
<evidence type="ECO:0000256" key="12">
    <source>
        <dbReference type="RuleBase" id="RU003862"/>
    </source>
</evidence>
<accession>A0A1T5INW3</accession>
<dbReference type="Gene3D" id="3.20.20.220">
    <property type="match status" value="1"/>
</dbReference>
<dbReference type="PANTHER" id="PTHR45754">
    <property type="entry name" value="METHYLENETETRAHYDROFOLATE REDUCTASE"/>
    <property type="match status" value="1"/>
</dbReference>
<evidence type="ECO:0000256" key="8">
    <source>
        <dbReference type="ARBA" id="ARBA00023027"/>
    </source>
</evidence>
<dbReference type="InterPro" id="IPR029041">
    <property type="entry name" value="FAD-linked_oxidoreductase-like"/>
</dbReference>
<dbReference type="GO" id="GO:0005829">
    <property type="term" value="C:cytosol"/>
    <property type="evidence" value="ECO:0007669"/>
    <property type="project" value="InterPro"/>
</dbReference>
<keyword evidence="7 12" id="KW-0560">Oxidoreductase</keyword>
<dbReference type="Pfam" id="PF02219">
    <property type="entry name" value="MTHFR"/>
    <property type="match status" value="1"/>
</dbReference>
<protein>
    <recommendedName>
        <fullName evidence="12">Methylenetetrahydrofolate reductase</fullName>
        <ecNumber evidence="12">1.5.1.54</ecNumber>
    </recommendedName>
</protein>
<dbReference type="InterPro" id="IPR004620">
    <property type="entry name" value="MTHF_reductase_bac"/>
</dbReference>
<dbReference type="RefSeq" id="WP_079489207.1">
    <property type="nucleotide sequence ID" value="NZ_FUZT01000001.1"/>
</dbReference>
<evidence type="ECO:0000256" key="4">
    <source>
        <dbReference type="ARBA" id="ARBA00022605"/>
    </source>
</evidence>
<dbReference type="EMBL" id="FUZT01000001">
    <property type="protein sequence ID" value="SKC40866.1"/>
    <property type="molecule type" value="Genomic_DNA"/>
</dbReference>
<keyword evidence="6 12" id="KW-0274">FAD</keyword>
<proteinExistence type="inferred from homology"/>
<keyword evidence="8" id="KW-0520">NAD</keyword>
<evidence type="ECO:0000256" key="6">
    <source>
        <dbReference type="ARBA" id="ARBA00022827"/>
    </source>
</evidence>
<dbReference type="STRING" id="36842.SAMN02194393_00589"/>
<organism evidence="13 14">
    <name type="scientific">Maledivibacter halophilus</name>
    <dbReference type="NCBI Taxonomy" id="36842"/>
    <lineage>
        <taxon>Bacteria</taxon>
        <taxon>Bacillati</taxon>
        <taxon>Bacillota</taxon>
        <taxon>Clostridia</taxon>
        <taxon>Peptostreptococcales</taxon>
        <taxon>Caminicellaceae</taxon>
        <taxon>Maledivibacter</taxon>
    </lineage>
</organism>
<evidence type="ECO:0000256" key="2">
    <source>
        <dbReference type="ARBA" id="ARBA00004777"/>
    </source>
</evidence>
<evidence type="ECO:0000256" key="5">
    <source>
        <dbReference type="ARBA" id="ARBA00022630"/>
    </source>
</evidence>
<gene>
    <name evidence="13" type="ORF">SAMN02194393_00589</name>
</gene>
<name>A0A1T5INW3_9FIRM</name>
<comment type="catalytic activity">
    <reaction evidence="11">
        <text>(6S)-5-methyl-5,6,7,8-tetrahydrofolate + NAD(+) = (6R)-5,10-methylene-5,6,7,8-tetrahydrofolate + NADH + H(+)</text>
        <dbReference type="Rhea" id="RHEA:19821"/>
        <dbReference type="ChEBI" id="CHEBI:15378"/>
        <dbReference type="ChEBI" id="CHEBI:15636"/>
        <dbReference type="ChEBI" id="CHEBI:18608"/>
        <dbReference type="ChEBI" id="CHEBI:57540"/>
        <dbReference type="ChEBI" id="CHEBI:57945"/>
        <dbReference type="EC" id="1.5.1.54"/>
    </reaction>
    <physiologicalReaction direction="right-to-left" evidence="11">
        <dbReference type="Rhea" id="RHEA:19823"/>
    </physiologicalReaction>
</comment>
<dbReference type="InterPro" id="IPR003171">
    <property type="entry name" value="Mehydrof_redctse-like"/>
</dbReference>
<dbReference type="OrthoDB" id="9812555at2"/>
<comment type="cofactor">
    <cofactor evidence="1 12">
        <name>FAD</name>
        <dbReference type="ChEBI" id="CHEBI:57692"/>
    </cofactor>
</comment>
<evidence type="ECO:0000313" key="13">
    <source>
        <dbReference type="EMBL" id="SKC40866.1"/>
    </source>
</evidence>